<proteinExistence type="predicted"/>
<feature type="compositionally biased region" description="Acidic residues" evidence="1">
    <location>
        <begin position="236"/>
        <end position="249"/>
    </location>
</feature>
<gene>
    <name evidence="3" type="ORF">P5673_023989</name>
</gene>
<dbReference type="AlphaFoldDB" id="A0AAD9UYG3"/>
<dbReference type="PANTHER" id="PTHR23319:SF4">
    <property type="entry name" value="GRAM DOMAIN CONTAINING 1B, ISOFORM E"/>
    <property type="match status" value="1"/>
</dbReference>
<dbReference type="GO" id="GO:0005886">
    <property type="term" value="C:plasma membrane"/>
    <property type="evidence" value="ECO:0007669"/>
    <property type="project" value="TreeGrafter"/>
</dbReference>
<feature type="compositionally biased region" description="Polar residues" evidence="1">
    <location>
        <begin position="286"/>
        <end position="296"/>
    </location>
</feature>
<sequence length="310" mass="35813">MDAVSLTETENNDSTSSMSCVNEFETFADEVTGEIPEVDFRGRIKSERSPSDVDEDSTSISLSLLSGRTPYEDFHRLFKNVPRDQFPINDFSCALSREILLQGRIYISQGWFCFYSNIFGWETEVTIDCRKIQSITREKTAYVVPNAILICTDSEKHFFSSFLSRETVYKLLVQVWGEIKEKQLKADKMKDQNQEDGSDLRQEEKEQLEEEDEDDLKNDLEELNDLNAGHSCSANYEEEDKEEEEEEEESHSQQTRRTSTERLREDSYSEDVTTKNIKAMPRSSKDQLSPSKSARITSCGRFDPQKLLVM</sequence>
<dbReference type="GO" id="GO:0120015">
    <property type="term" value="F:sterol transfer activity"/>
    <property type="evidence" value="ECO:0007669"/>
    <property type="project" value="TreeGrafter"/>
</dbReference>
<evidence type="ECO:0000313" key="3">
    <source>
        <dbReference type="EMBL" id="KAK2554536.1"/>
    </source>
</evidence>
<dbReference type="Pfam" id="PF02893">
    <property type="entry name" value="GRAM"/>
    <property type="match status" value="1"/>
</dbReference>
<feature type="domain" description="GRAM" evidence="2">
    <location>
        <begin position="72"/>
        <end position="139"/>
    </location>
</feature>
<keyword evidence="4" id="KW-1185">Reference proteome</keyword>
<dbReference type="EMBL" id="JARQWQ010000069">
    <property type="protein sequence ID" value="KAK2554536.1"/>
    <property type="molecule type" value="Genomic_DNA"/>
</dbReference>
<dbReference type="GO" id="GO:0032366">
    <property type="term" value="P:intracellular sterol transport"/>
    <property type="evidence" value="ECO:0007669"/>
    <property type="project" value="TreeGrafter"/>
</dbReference>
<dbReference type="PANTHER" id="PTHR23319">
    <property type="entry name" value="GRAM DOMAIN CONTAINING 1B, ISOFORM E"/>
    <property type="match status" value="1"/>
</dbReference>
<evidence type="ECO:0000313" key="4">
    <source>
        <dbReference type="Proteomes" id="UP001249851"/>
    </source>
</evidence>
<accession>A0AAD9UYG3</accession>
<dbReference type="GO" id="GO:0005789">
    <property type="term" value="C:endoplasmic reticulum membrane"/>
    <property type="evidence" value="ECO:0007669"/>
    <property type="project" value="TreeGrafter"/>
</dbReference>
<dbReference type="InterPro" id="IPR004182">
    <property type="entry name" value="GRAM"/>
</dbReference>
<dbReference type="Gene3D" id="2.30.29.30">
    <property type="entry name" value="Pleckstrin-homology domain (PH domain)/Phosphotyrosine-binding domain (PTB)"/>
    <property type="match status" value="1"/>
</dbReference>
<feature type="compositionally biased region" description="Basic and acidic residues" evidence="1">
    <location>
        <begin position="186"/>
        <end position="205"/>
    </location>
</feature>
<protein>
    <submittedName>
        <fullName evidence="3">Protein Aster-B</fullName>
    </submittedName>
</protein>
<feature type="region of interest" description="Disordered" evidence="1">
    <location>
        <begin position="186"/>
        <end position="310"/>
    </location>
</feature>
<evidence type="ECO:0000259" key="2">
    <source>
        <dbReference type="SMART" id="SM00568"/>
    </source>
</evidence>
<reference evidence="3" key="1">
    <citation type="journal article" date="2023" name="G3 (Bethesda)">
        <title>Whole genome assembly and annotation of the endangered Caribbean coral Acropora cervicornis.</title>
        <authorList>
            <person name="Selwyn J.D."/>
            <person name="Vollmer S.V."/>
        </authorList>
    </citation>
    <scope>NUCLEOTIDE SEQUENCE</scope>
    <source>
        <strain evidence="3">K2</strain>
    </source>
</reference>
<dbReference type="GO" id="GO:0140268">
    <property type="term" value="C:endoplasmic reticulum-plasma membrane contact site"/>
    <property type="evidence" value="ECO:0007669"/>
    <property type="project" value="TreeGrafter"/>
</dbReference>
<feature type="compositionally biased region" description="Acidic residues" evidence="1">
    <location>
        <begin position="206"/>
        <end position="224"/>
    </location>
</feature>
<dbReference type="GO" id="GO:0032934">
    <property type="term" value="F:sterol binding"/>
    <property type="evidence" value="ECO:0007669"/>
    <property type="project" value="TreeGrafter"/>
</dbReference>
<name>A0AAD9UYG3_ACRCE</name>
<dbReference type="InterPro" id="IPR011993">
    <property type="entry name" value="PH-like_dom_sf"/>
</dbReference>
<dbReference type="SMART" id="SM00568">
    <property type="entry name" value="GRAM"/>
    <property type="match status" value="1"/>
</dbReference>
<dbReference type="InterPro" id="IPR051482">
    <property type="entry name" value="Cholesterol_transport"/>
</dbReference>
<reference evidence="3" key="2">
    <citation type="journal article" date="2023" name="Science">
        <title>Genomic signatures of disease resistance in endangered staghorn corals.</title>
        <authorList>
            <person name="Vollmer S.V."/>
            <person name="Selwyn J.D."/>
            <person name="Despard B.A."/>
            <person name="Roesel C.L."/>
        </authorList>
    </citation>
    <scope>NUCLEOTIDE SEQUENCE</scope>
    <source>
        <strain evidence="3">K2</strain>
    </source>
</reference>
<evidence type="ECO:0000256" key="1">
    <source>
        <dbReference type="SAM" id="MobiDB-lite"/>
    </source>
</evidence>
<organism evidence="3 4">
    <name type="scientific">Acropora cervicornis</name>
    <name type="common">Staghorn coral</name>
    <dbReference type="NCBI Taxonomy" id="6130"/>
    <lineage>
        <taxon>Eukaryota</taxon>
        <taxon>Metazoa</taxon>
        <taxon>Cnidaria</taxon>
        <taxon>Anthozoa</taxon>
        <taxon>Hexacorallia</taxon>
        <taxon>Scleractinia</taxon>
        <taxon>Astrocoeniina</taxon>
        <taxon>Acroporidae</taxon>
        <taxon>Acropora</taxon>
    </lineage>
</organism>
<dbReference type="CDD" id="cd13220">
    <property type="entry name" value="PH-GRAM_GRAMDC"/>
    <property type="match status" value="1"/>
</dbReference>
<feature type="compositionally biased region" description="Basic and acidic residues" evidence="1">
    <location>
        <begin position="258"/>
        <end position="267"/>
    </location>
</feature>
<dbReference type="Proteomes" id="UP001249851">
    <property type="component" value="Unassembled WGS sequence"/>
</dbReference>
<comment type="caution">
    <text evidence="3">The sequence shown here is derived from an EMBL/GenBank/DDBJ whole genome shotgun (WGS) entry which is preliminary data.</text>
</comment>